<gene>
    <name evidence="3" type="ordered locus">PTO1489</name>
</gene>
<dbReference type="PANTHER" id="PTHR42776:SF27">
    <property type="entry name" value="DIPEPTIDYL PEPTIDASE FAMILY MEMBER 6"/>
    <property type="match status" value="1"/>
</dbReference>
<name>Q6KYX8_PICTO</name>
<dbReference type="GO" id="GO:0004252">
    <property type="term" value="F:serine-type endopeptidase activity"/>
    <property type="evidence" value="ECO:0007669"/>
    <property type="project" value="UniProtKB-EC"/>
</dbReference>
<dbReference type="eggNOG" id="arCOG01646">
    <property type="taxonomic scope" value="Archaea"/>
</dbReference>
<dbReference type="HOGENOM" id="CLU_460526_0_0_2"/>
<dbReference type="InterPro" id="IPR001375">
    <property type="entry name" value="Peptidase_S9_cat"/>
</dbReference>
<dbReference type="AlphaFoldDB" id="Q6KYX8"/>
<dbReference type="SUPFAM" id="SSF53474">
    <property type="entry name" value="alpha/beta-Hydrolases"/>
    <property type="match status" value="1"/>
</dbReference>
<evidence type="ECO:0000313" key="4">
    <source>
        <dbReference type="Proteomes" id="UP000000438"/>
    </source>
</evidence>
<evidence type="ECO:0000313" key="3">
    <source>
        <dbReference type="EMBL" id="AAT44074.1"/>
    </source>
</evidence>
<keyword evidence="1 3" id="KW-0378">Hydrolase</keyword>
<proteinExistence type="predicted"/>
<evidence type="ECO:0000259" key="2">
    <source>
        <dbReference type="Pfam" id="PF00326"/>
    </source>
</evidence>
<dbReference type="KEGG" id="pto:PTO1489"/>
<dbReference type="SUPFAM" id="SSF82171">
    <property type="entry name" value="DPP6 N-terminal domain-like"/>
    <property type="match status" value="1"/>
</dbReference>
<dbReference type="GO" id="GO:0006508">
    <property type="term" value="P:proteolysis"/>
    <property type="evidence" value="ECO:0007669"/>
    <property type="project" value="InterPro"/>
</dbReference>
<dbReference type="EC" id="3.4.21.26" evidence="3"/>
<dbReference type="STRING" id="263820.PTO1489"/>
<dbReference type="FunCoup" id="Q6KYX8">
    <property type="interactions" value="76"/>
</dbReference>
<dbReference type="InterPro" id="IPR029058">
    <property type="entry name" value="AB_hydrolase_fold"/>
</dbReference>
<dbReference type="Gene3D" id="3.40.50.1820">
    <property type="entry name" value="alpha/beta hydrolase"/>
    <property type="match status" value="1"/>
</dbReference>
<dbReference type="InParanoid" id="Q6KYX8"/>
<organism evidence="3 4">
    <name type="scientific">Picrophilus torridus (strain ATCC 700027 / DSM 9790 / JCM 10055 / NBRC 100828 / KAW 2/3)</name>
    <dbReference type="NCBI Taxonomy" id="1122961"/>
    <lineage>
        <taxon>Archaea</taxon>
        <taxon>Methanobacteriati</taxon>
        <taxon>Thermoplasmatota</taxon>
        <taxon>Thermoplasmata</taxon>
        <taxon>Thermoplasmatales</taxon>
        <taxon>Picrophilaceae</taxon>
        <taxon>Picrophilus</taxon>
    </lineage>
</organism>
<dbReference type="PaxDb" id="263820-PTO1489"/>
<sequence length="609" mass="70312">MGAWSDSGVSSILKTQTLIIFMIYLFMRDQTVNDLLRLKNIAELKIRKDMIAVVIRDNYKNYKSDYNKSYLNVYNLNFDLLFSYDGNIHSIDFSDDERLLFADGRYINILDTRKWTRLSVDTSVNVDAARWHSGSVIFTGSKKPEESEDDAYYFEESDSYNDLFIMDFSHGIKKITEDINIWEFDTNGSDIVLIASDKPQESSWYKSSVYIIVNNRPVKLYDPGFRQIGKIRISNDNKIAFLESIMSDRGVVSGDVILIDQNHVKNLTENYDRTYSHVEFINNSIYALENHMGNFSIRNLNNNEIMAIGSGIVYPVFSPMFSYDDGNFVYAFSDKNNPPEVIISGRHSGRSSINSSLLDLDAYPGQLIEWESSGKRIYGFLRCRNKDDPLIVYIHGGPTSFSYLSFIDRTSVYLGYGFSVFMPNYRGSIGLGREYAESNIGDLGGMDFEDIISGIRYIMDKKMVTTDRIYITGGSYGGYISALALFKSDIFKASVSLFGISDWFSFHGTSSLYEWDRIHMNDDPYADGKYKYYSPIMMKHDVKTPVLLMHGINDPYVPVGQYYQLYRYLKDHNKNVRLLLFPREGHGFTEKEHIIRQYEETIKFFNEYK</sequence>
<evidence type="ECO:0000256" key="1">
    <source>
        <dbReference type="ARBA" id="ARBA00022801"/>
    </source>
</evidence>
<dbReference type="Pfam" id="PF00326">
    <property type="entry name" value="Peptidase_S9"/>
    <property type="match status" value="1"/>
</dbReference>
<dbReference type="EMBL" id="AE017261">
    <property type="protein sequence ID" value="AAT44074.1"/>
    <property type="molecule type" value="Genomic_DNA"/>
</dbReference>
<dbReference type="PANTHER" id="PTHR42776">
    <property type="entry name" value="SERINE PEPTIDASE S9 FAMILY MEMBER"/>
    <property type="match status" value="1"/>
</dbReference>
<feature type="domain" description="Peptidase S9 prolyl oligopeptidase catalytic" evidence="2">
    <location>
        <begin position="409"/>
        <end position="608"/>
    </location>
</feature>
<dbReference type="ESTHER" id="picto-q6kyx8">
    <property type="family name" value="ACPH_Peptidase_S9"/>
</dbReference>
<dbReference type="Proteomes" id="UP000000438">
    <property type="component" value="Chromosome"/>
</dbReference>
<accession>Q6KYX8</accession>
<protein>
    <submittedName>
        <fullName evidence="3">Prolyl endopeptidase</fullName>
        <ecNumber evidence="3">3.4.21.26</ecNumber>
    </submittedName>
</protein>
<reference evidence="3 4" key="1">
    <citation type="journal article" date="2004" name="Proc. Natl. Acad. Sci. U.S.A.">
        <title>Genome sequence of Picrophilus torridus and its implications for life around pH 0.</title>
        <authorList>
            <person name="Futterer O."/>
            <person name="Angelov A."/>
            <person name="Liesegang H."/>
            <person name="Gottschalk G."/>
            <person name="Schleper C."/>
            <person name="Schepers B."/>
            <person name="Dock C."/>
            <person name="Antranikian G."/>
            <person name="Liebl W."/>
        </authorList>
    </citation>
    <scope>NUCLEOTIDE SEQUENCE [LARGE SCALE GENOMIC DNA]</scope>
    <source>
        <strain evidence="4">ATCC 700027 / DSM 9790 / JCM 10055 / NBRC 100828</strain>
    </source>
</reference>